<protein>
    <recommendedName>
        <fullName evidence="4">Threonyl/alanyl tRNA synthetase SAD domain-containing protein</fullName>
    </recommendedName>
</protein>
<evidence type="ECO:0000313" key="5">
    <source>
        <dbReference type="EMBL" id="PMS17230.1"/>
    </source>
</evidence>
<evidence type="ECO:0000256" key="1">
    <source>
        <dbReference type="ARBA" id="ARBA00001947"/>
    </source>
</evidence>
<sequence length="211" mass="22881">MTERRYMTEDSLAMETIVLRSSPRDDGLFDVLLEATLFHPQGGGQLSDRGTIAGVRAVRVSSVENEVVHVCEQAVPLGAAHIEVCARSRALHARLHSAGHLIGYCGEALGWRPVKGHHWPGEAKVVFEGESAMRVFDAQEIEALANAHVEAGLPRRTVLEGETRKIGFGELPLHGCGGTHVVSSSDIGHIRISKVKEKKGQVSVHYELVGE</sequence>
<dbReference type="InterPro" id="IPR051335">
    <property type="entry name" value="Alanyl-tRNA_Editing_Enzymes"/>
</dbReference>
<dbReference type="InterPro" id="IPR018163">
    <property type="entry name" value="Thr/Ala-tRNA-synth_IIc_edit"/>
</dbReference>
<dbReference type="Proteomes" id="UP000235616">
    <property type="component" value="Unassembled WGS sequence"/>
</dbReference>
<dbReference type="GO" id="GO:0004812">
    <property type="term" value="F:aminoacyl-tRNA ligase activity"/>
    <property type="evidence" value="ECO:0007669"/>
    <property type="project" value="InterPro"/>
</dbReference>
<accession>A0A2N7VJA2</accession>
<dbReference type="PANTHER" id="PTHR43462:SF2">
    <property type="entry name" value="THREONYL AND ALANYL TRNA SYNTHETASE SECOND ADDITIONAL DOMAIN-CONTAINING PROTEIN"/>
    <property type="match status" value="1"/>
</dbReference>
<dbReference type="PANTHER" id="PTHR43462">
    <property type="entry name" value="ALANYL-TRNA EDITING PROTEIN"/>
    <property type="match status" value="1"/>
</dbReference>
<dbReference type="GO" id="GO:0046872">
    <property type="term" value="F:metal ion binding"/>
    <property type="evidence" value="ECO:0007669"/>
    <property type="project" value="UniProtKB-KW"/>
</dbReference>
<comment type="caution">
    <text evidence="5">The sequence shown here is derived from an EMBL/GenBank/DDBJ whole genome shotgun (WGS) entry which is preliminary data.</text>
</comment>
<dbReference type="InterPro" id="IPR012947">
    <property type="entry name" value="tRNA_SAD"/>
</dbReference>
<feature type="domain" description="Threonyl/alanyl tRNA synthetase SAD" evidence="4">
    <location>
        <begin position="173"/>
        <end position="202"/>
    </location>
</feature>
<organism evidence="5 6">
    <name type="scientific">Trinickia dabaoshanensis</name>
    <dbReference type="NCBI Taxonomy" id="564714"/>
    <lineage>
        <taxon>Bacteria</taxon>
        <taxon>Pseudomonadati</taxon>
        <taxon>Pseudomonadota</taxon>
        <taxon>Betaproteobacteria</taxon>
        <taxon>Burkholderiales</taxon>
        <taxon>Burkholderiaceae</taxon>
        <taxon>Trinickia</taxon>
    </lineage>
</organism>
<keyword evidence="2" id="KW-0479">Metal-binding</keyword>
<evidence type="ECO:0000259" key="4">
    <source>
        <dbReference type="Pfam" id="PF07973"/>
    </source>
</evidence>
<dbReference type="SUPFAM" id="SSF50447">
    <property type="entry name" value="Translation proteins"/>
    <property type="match status" value="1"/>
</dbReference>
<name>A0A2N7VJA2_9BURK</name>
<dbReference type="Gene3D" id="3.30.980.10">
    <property type="entry name" value="Threonyl-trna Synthetase, Chain A, domain 2"/>
    <property type="match status" value="1"/>
</dbReference>
<dbReference type="Pfam" id="PF07973">
    <property type="entry name" value="tRNA_SAD"/>
    <property type="match status" value="1"/>
</dbReference>
<dbReference type="EMBL" id="PNYA01000020">
    <property type="protein sequence ID" value="PMS17230.1"/>
    <property type="molecule type" value="Genomic_DNA"/>
</dbReference>
<dbReference type="GO" id="GO:0043039">
    <property type="term" value="P:tRNA aminoacylation"/>
    <property type="evidence" value="ECO:0007669"/>
    <property type="project" value="InterPro"/>
</dbReference>
<dbReference type="InterPro" id="IPR009000">
    <property type="entry name" value="Transl_B-barrel_sf"/>
</dbReference>
<dbReference type="Gene3D" id="2.40.30.130">
    <property type="match status" value="1"/>
</dbReference>
<dbReference type="OrthoDB" id="9812949at2"/>
<keyword evidence="3" id="KW-0862">Zinc</keyword>
<reference evidence="5 6" key="1">
    <citation type="submission" date="2018-01" db="EMBL/GenBank/DDBJ databases">
        <title>Whole genome analyses suggest that Burkholderia sensu lato contains two further novel genera in the rhizoxinica-symbiotica group Mycetohabitans gen. nov., and Trinickia gen. nov.: implications for the evolution of diazotrophy and nodulation in the Burkholderiaceae.</title>
        <authorList>
            <person name="Estrada-de los Santos P."/>
            <person name="Palmer M."/>
            <person name="Chavez-Ramirez B."/>
            <person name="Beukes C."/>
            <person name="Steenkamp E.T."/>
            <person name="Hirsch A.M."/>
            <person name="Manyaka P."/>
            <person name="Maluk M."/>
            <person name="Lafos M."/>
            <person name="Crook M."/>
            <person name="Gross E."/>
            <person name="Simon M.F."/>
            <person name="Bueno dos Reis Junior F."/>
            <person name="Poole P.S."/>
            <person name="Venter S.N."/>
            <person name="James E.K."/>
        </authorList>
    </citation>
    <scope>NUCLEOTIDE SEQUENCE [LARGE SCALE GENOMIC DNA]</scope>
    <source>
        <strain evidence="5 6">GIMN1.004</strain>
    </source>
</reference>
<keyword evidence="6" id="KW-1185">Reference proteome</keyword>
<dbReference type="GO" id="GO:0005524">
    <property type="term" value="F:ATP binding"/>
    <property type="evidence" value="ECO:0007669"/>
    <property type="project" value="InterPro"/>
</dbReference>
<evidence type="ECO:0000256" key="2">
    <source>
        <dbReference type="ARBA" id="ARBA00022723"/>
    </source>
</evidence>
<proteinExistence type="predicted"/>
<gene>
    <name evidence="5" type="ORF">C0Z18_20950</name>
</gene>
<dbReference type="SUPFAM" id="SSF55186">
    <property type="entry name" value="ThrRS/AlaRS common domain"/>
    <property type="match status" value="1"/>
</dbReference>
<evidence type="ECO:0000313" key="6">
    <source>
        <dbReference type="Proteomes" id="UP000235616"/>
    </source>
</evidence>
<dbReference type="AlphaFoldDB" id="A0A2N7VJA2"/>
<evidence type="ECO:0000256" key="3">
    <source>
        <dbReference type="ARBA" id="ARBA00022833"/>
    </source>
</evidence>
<dbReference type="RefSeq" id="WP_102647349.1">
    <property type="nucleotide sequence ID" value="NZ_PNYA01000020.1"/>
</dbReference>
<comment type="cofactor">
    <cofactor evidence="1">
        <name>Zn(2+)</name>
        <dbReference type="ChEBI" id="CHEBI:29105"/>
    </cofactor>
</comment>